<proteinExistence type="predicted"/>
<gene>
    <name evidence="1" type="ORF">C4K04_5438</name>
</gene>
<evidence type="ECO:0000313" key="1">
    <source>
        <dbReference type="EMBL" id="AZE51086.1"/>
    </source>
</evidence>
<dbReference type="AlphaFoldDB" id="A0A3G7TY03"/>
<reference evidence="1 2" key="1">
    <citation type="submission" date="2018-03" db="EMBL/GenBank/DDBJ databases">
        <title>Diversity of phytobeneficial traits revealed by whole-genome analysis of worldwide-isolated phenazine-producing Pseudomonas spp.</title>
        <authorList>
            <person name="Biessy A."/>
            <person name="Novinscak A."/>
            <person name="Blom J."/>
            <person name="Leger G."/>
            <person name="Thomashow L.S."/>
            <person name="Cazorla F.M."/>
            <person name="Josic D."/>
            <person name="Filion M."/>
        </authorList>
    </citation>
    <scope>NUCLEOTIDE SEQUENCE [LARGE SCALE GENOMIC DNA]</scope>
    <source>
        <strain evidence="1 2">B25</strain>
    </source>
</reference>
<organism evidence="1 2">
    <name type="scientific">Pseudomonas chlororaphis</name>
    <dbReference type="NCBI Taxonomy" id="587753"/>
    <lineage>
        <taxon>Bacteria</taxon>
        <taxon>Pseudomonadati</taxon>
        <taxon>Pseudomonadota</taxon>
        <taxon>Gammaproteobacteria</taxon>
        <taxon>Pseudomonadales</taxon>
        <taxon>Pseudomonadaceae</taxon>
        <taxon>Pseudomonas</taxon>
    </lineage>
</organism>
<dbReference type="EMBL" id="CP027753">
    <property type="protein sequence ID" value="AZE51086.1"/>
    <property type="molecule type" value="Genomic_DNA"/>
</dbReference>
<protein>
    <submittedName>
        <fullName evidence="1">Uncharacterized protein</fullName>
    </submittedName>
</protein>
<dbReference type="Proteomes" id="UP000268048">
    <property type="component" value="Chromosome"/>
</dbReference>
<name>A0A3G7TY03_9PSED</name>
<evidence type="ECO:0000313" key="2">
    <source>
        <dbReference type="Proteomes" id="UP000268048"/>
    </source>
</evidence>
<dbReference type="RefSeq" id="WP_124322266.1">
    <property type="nucleotide sequence ID" value="NZ_CP027753.1"/>
</dbReference>
<sequence length="107" mass="11866">MNKIHWFCVSNPDGKRFPEWRRSFGVSDGGVVFVPAAMAGDETEMDVMLCACGDGQSTAVHLDHHFVPSDWLKRAFPKHFELIEIVEARAQTVLGELGQPEPAAILD</sequence>
<accession>A0A3G7TY03</accession>